<evidence type="ECO:0008006" key="3">
    <source>
        <dbReference type="Google" id="ProtNLM"/>
    </source>
</evidence>
<accession>A0A8B2NS34</accession>
<dbReference type="RefSeq" id="WP_111347709.1">
    <property type="nucleotide sequence ID" value="NZ_QHHQ01000003.1"/>
</dbReference>
<evidence type="ECO:0000313" key="1">
    <source>
        <dbReference type="EMBL" id="RAI01110.1"/>
    </source>
</evidence>
<evidence type="ECO:0000313" key="2">
    <source>
        <dbReference type="Proteomes" id="UP000249590"/>
    </source>
</evidence>
<dbReference type="Proteomes" id="UP000249590">
    <property type="component" value="Unassembled WGS sequence"/>
</dbReference>
<sequence>MPETASERFIRLREIRTAIATGDTVAMARFGDDEVRYFQANLSLLEREIADAEREADIEAGGKPKRTRFAIRGRMMRP</sequence>
<organism evidence="1 2">
    <name type="scientific">Acuticoccus sediminis</name>
    <dbReference type="NCBI Taxonomy" id="2184697"/>
    <lineage>
        <taxon>Bacteria</taxon>
        <taxon>Pseudomonadati</taxon>
        <taxon>Pseudomonadota</taxon>
        <taxon>Alphaproteobacteria</taxon>
        <taxon>Hyphomicrobiales</taxon>
        <taxon>Amorphaceae</taxon>
        <taxon>Acuticoccus</taxon>
    </lineage>
</organism>
<dbReference type="EMBL" id="QHHQ01000003">
    <property type="protein sequence ID" value="RAI01110.1"/>
    <property type="molecule type" value="Genomic_DNA"/>
</dbReference>
<gene>
    <name evidence="1" type="ORF">DLJ53_18005</name>
</gene>
<keyword evidence="2" id="KW-1185">Reference proteome</keyword>
<protein>
    <recommendedName>
        <fullName evidence="3">GpW protein</fullName>
    </recommendedName>
</protein>
<name>A0A8B2NS34_9HYPH</name>
<dbReference type="AlphaFoldDB" id="A0A8B2NS34"/>
<comment type="caution">
    <text evidence="1">The sequence shown here is derived from an EMBL/GenBank/DDBJ whole genome shotgun (WGS) entry which is preliminary data.</text>
</comment>
<reference evidence="1 2" key="1">
    <citation type="submission" date="2018-05" db="EMBL/GenBank/DDBJ databases">
        <title>Acuticoccus sediminis sp. nov., isolated from deep-sea sediment of Indian Ocean.</title>
        <authorList>
            <person name="Liu X."/>
            <person name="Lai Q."/>
            <person name="Du Y."/>
            <person name="Sun F."/>
            <person name="Zhang X."/>
            <person name="Wang S."/>
            <person name="Shao Z."/>
        </authorList>
    </citation>
    <scope>NUCLEOTIDE SEQUENCE [LARGE SCALE GENOMIC DNA]</scope>
    <source>
        <strain evidence="1 2">PTG4-2</strain>
    </source>
</reference>
<dbReference type="OrthoDB" id="7874217at2"/>
<proteinExistence type="predicted"/>